<dbReference type="Pfam" id="PF00072">
    <property type="entry name" value="Response_reg"/>
    <property type="match status" value="1"/>
</dbReference>
<dbReference type="Proteomes" id="UP001442364">
    <property type="component" value="Unassembled WGS sequence"/>
</dbReference>
<sequence length="442" mass="49948">MDTFNATKGATILIVDDSRFQRTIIRELLREHFNIFEAESGEECLGIIKKDKVSIDLLILDLEMPGIDGFDVLRRRQEIQHFADIPVIVLTATNSSDVQASVYELGANDFLIKPIDPKTAFFRIQNLLKSKHRIASLIKEYDDFKFKSKIDEMTGLLNKSATIKLITDALKEYPNGLHALMAVDIDNFKAINDVYGHTVGDHTISIVASIMASQFEKTDIAGRIGGDEFVLFVRDIESRKYVYEKAQKIVDIISAKENMSIPEDVTISIGVVFTDGTEKDYTELFAKADEALYESKHAGKSCYREYGVKLDGRKASKTIPVITRSRNVISIIEFVHESSYDIRKIDNVNDFEELISGVKNIPCIYVDISEMEDNGYRVLEDITNTDNLIIKNMPIAIICKEGSMEQIRLAAGYDCVKDILFAPIEPQQLKRRIAAYRSKISD</sequence>
<organism evidence="6 7">
    <name type="scientific">[Lactobacillus] rogosae</name>
    <dbReference type="NCBI Taxonomy" id="706562"/>
    <lineage>
        <taxon>Bacteria</taxon>
        <taxon>Bacillati</taxon>
        <taxon>Bacillota</taxon>
        <taxon>Clostridia</taxon>
        <taxon>Lachnospirales</taxon>
        <taxon>Lachnospiraceae</taxon>
        <taxon>Lachnospira</taxon>
    </lineage>
</organism>
<evidence type="ECO:0000256" key="3">
    <source>
        <dbReference type="PROSITE-ProRule" id="PRU00169"/>
    </source>
</evidence>
<evidence type="ECO:0000256" key="1">
    <source>
        <dbReference type="ARBA" id="ARBA00018672"/>
    </source>
</evidence>
<proteinExistence type="predicted"/>
<dbReference type="SMART" id="SM00267">
    <property type="entry name" value="GGDEF"/>
    <property type="match status" value="1"/>
</dbReference>
<comment type="function">
    <text evidence="2">May play the central regulatory role in sporulation. It may be an element of the effector pathway responsible for the activation of sporulation genes in response to nutritional stress. Spo0A may act in concert with spo0H (a sigma factor) to control the expression of some genes that are critical to the sporulation process.</text>
</comment>
<feature type="modified residue" description="4-aspartylphosphate" evidence="3">
    <location>
        <position position="61"/>
    </location>
</feature>
<protein>
    <recommendedName>
        <fullName evidence="1">Stage 0 sporulation protein A homolog</fullName>
    </recommendedName>
</protein>
<evidence type="ECO:0000259" key="5">
    <source>
        <dbReference type="PROSITE" id="PS50887"/>
    </source>
</evidence>
<dbReference type="RefSeq" id="WP_349153918.1">
    <property type="nucleotide sequence ID" value="NZ_JBBMER010000011.1"/>
</dbReference>
<dbReference type="InterPro" id="IPR001789">
    <property type="entry name" value="Sig_transdc_resp-reg_receiver"/>
</dbReference>
<dbReference type="InterPro" id="IPR000160">
    <property type="entry name" value="GGDEF_dom"/>
</dbReference>
<keyword evidence="7" id="KW-1185">Reference proteome</keyword>
<evidence type="ECO:0000313" key="7">
    <source>
        <dbReference type="Proteomes" id="UP001442364"/>
    </source>
</evidence>
<gene>
    <name evidence="6" type="ORF">WMO14_12415</name>
</gene>
<keyword evidence="3" id="KW-0597">Phosphoprotein</keyword>
<dbReference type="CDD" id="cd01949">
    <property type="entry name" value="GGDEF"/>
    <property type="match status" value="1"/>
</dbReference>
<accession>A0ABV1C0K9</accession>
<dbReference type="InterPro" id="IPR050469">
    <property type="entry name" value="Diguanylate_Cyclase"/>
</dbReference>
<keyword evidence="6" id="KW-0548">Nucleotidyltransferase</keyword>
<dbReference type="InterPro" id="IPR011006">
    <property type="entry name" value="CheY-like_superfamily"/>
</dbReference>
<dbReference type="Gene3D" id="3.40.50.2300">
    <property type="match status" value="1"/>
</dbReference>
<keyword evidence="6" id="KW-0808">Transferase</keyword>
<dbReference type="SUPFAM" id="SSF52172">
    <property type="entry name" value="CheY-like"/>
    <property type="match status" value="1"/>
</dbReference>
<dbReference type="PROSITE" id="PS50887">
    <property type="entry name" value="GGDEF"/>
    <property type="match status" value="1"/>
</dbReference>
<feature type="domain" description="Response regulatory" evidence="4">
    <location>
        <begin position="11"/>
        <end position="128"/>
    </location>
</feature>
<dbReference type="SUPFAM" id="SSF55073">
    <property type="entry name" value="Nucleotide cyclase"/>
    <property type="match status" value="1"/>
</dbReference>
<feature type="domain" description="GGDEF" evidence="5">
    <location>
        <begin position="176"/>
        <end position="308"/>
    </location>
</feature>
<dbReference type="SMART" id="SM00448">
    <property type="entry name" value="REC"/>
    <property type="match status" value="1"/>
</dbReference>
<dbReference type="InterPro" id="IPR029787">
    <property type="entry name" value="Nucleotide_cyclase"/>
</dbReference>
<dbReference type="Pfam" id="PF00990">
    <property type="entry name" value="GGDEF"/>
    <property type="match status" value="1"/>
</dbReference>
<dbReference type="Gene3D" id="3.30.70.270">
    <property type="match status" value="1"/>
</dbReference>
<dbReference type="EMBL" id="JBBMER010000011">
    <property type="protein sequence ID" value="MEQ2380659.1"/>
    <property type="molecule type" value="Genomic_DNA"/>
</dbReference>
<comment type="caution">
    <text evidence="6">The sequence shown here is derived from an EMBL/GenBank/DDBJ whole genome shotgun (WGS) entry which is preliminary data.</text>
</comment>
<dbReference type="InterPro" id="IPR043128">
    <property type="entry name" value="Rev_trsase/Diguanyl_cyclase"/>
</dbReference>
<dbReference type="NCBIfam" id="TIGR00254">
    <property type="entry name" value="GGDEF"/>
    <property type="match status" value="1"/>
</dbReference>
<evidence type="ECO:0000256" key="2">
    <source>
        <dbReference type="ARBA" id="ARBA00024867"/>
    </source>
</evidence>
<reference evidence="6 7" key="1">
    <citation type="submission" date="2024-03" db="EMBL/GenBank/DDBJ databases">
        <title>Human intestinal bacterial collection.</title>
        <authorList>
            <person name="Pauvert C."/>
            <person name="Hitch T.C.A."/>
            <person name="Clavel T."/>
        </authorList>
    </citation>
    <scope>NUCLEOTIDE SEQUENCE [LARGE SCALE GENOMIC DNA]</scope>
    <source>
        <strain evidence="6 7">CLA-AA-H255</strain>
    </source>
</reference>
<dbReference type="GO" id="GO:0052621">
    <property type="term" value="F:diguanylate cyclase activity"/>
    <property type="evidence" value="ECO:0007669"/>
    <property type="project" value="UniProtKB-EC"/>
</dbReference>
<evidence type="ECO:0000259" key="4">
    <source>
        <dbReference type="PROSITE" id="PS50110"/>
    </source>
</evidence>
<dbReference type="PROSITE" id="PS50110">
    <property type="entry name" value="RESPONSE_REGULATORY"/>
    <property type="match status" value="1"/>
</dbReference>
<evidence type="ECO:0000313" key="6">
    <source>
        <dbReference type="EMBL" id="MEQ2380659.1"/>
    </source>
</evidence>
<dbReference type="PANTHER" id="PTHR45138:SF9">
    <property type="entry name" value="DIGUANYLATE CYCLASE DGCM-RELATED"/>
    <property type="match status" value="1"/>
</dbReference>
<name>A0ABV1C0K9_9FIRM</name>
<dbReference type="PANTHER" id="PTHR45138">
    <property type="entry name" value="REGULATORY COMPONENTS OF SENSORY TRANSDUCTION SYSTEM"/>
    <property type="match status" value="1"/>
</dbReference>